<keyword evidence="1" id="KW-0812">Transmembrane</keyword>
<sequence length="69" mass="8394">MKMHKNVYLALAILFLISFIDSLFDIEKTQKIFFWEVNIWVYRLFRMAIAVLFMKSYLDIRNAEKSIKK</sequence>
<protein>
    <submittedName>
        <fullName evidence="2">Uncharacterized protein</fullName>
    </submittedName>
</protein>
<dbReference type="RefSeq" id="WP_074723230.1">
    <property type="nucleotide sequence ID" value="NZ_CBCRVS010000016.1"/>
</dbReference>
<keyword evidence="1" id="KW-0472">Membrane</keyword>
<dbReference type="AlphaFoldDB" id="A0A1H9KIY6"/>
<dbReference type="EMBL" id="FOFZ01000006">
    <property type="protein sequence ID" value="SEQ99058.1"/>
    <property type="molecule type" value="Genomic_DNA"/>
</dbReference>
<name>A0A1H9KIY6_FLAFI</name>
<proteinExistence type="predicted"/>
<accession>A0A1H9KIY6</accession>
<organism evidence="2 3">
    <name type="scientific">Flavobacterium frigoris</name>
    <dbReference type="NCBI Taxonomy" id="229204"/>
    <lineage>
        <taxon>Bacteria</taxon>
        <taxon>Pseudomonadati</taxon>
        <taxon>Bacteroidota</taxon>
        <taxon>Flavobacteriia</taxon>
        <taxon>Flavobacteriales</taxon>
        <taxon>Flavobacteriaceae</taxon>
        <taxon>Flavobacterium</taxon>
    </lineage>
</organism>
<keyword evidence="1" id="KW-1133">Transmembrane helix</keyword>
<evidence type="ECO:0000313" key="3">
    <source>
        <dbReference type="Proteomes" id="UP000183658"/>
    </source>
</evidence>
<reference evidence="3" key="1">
    <citation type="submission" date="2016-10" db="EMBL/GenBank/DDBJ databases">
        <authorList>
            <person name="Varghese N."/>
            <person name="Submissions S."/>
        </authorList>
    </citation>
    <scope>NUCLEOTIDE SEQUENCE [LARGE SCALE GENOMIC DNA]</scope>
    <source>
        <strain evidence="3">DSM 15719</strain>
    </source>
</reference>
<evidence type="ECO:0000313" key="2">
    <source>
        <dbReference type="EMBL" id="SEQ99058.1"/>
    </source>
</evidence>
<feature type="transmembrane region" description="Helical" evidence="1">
    <location>
        <begin position="40"/>
        <end position="58"/>
    </location>
</feature>
<gene>
    <name evidence="2" type="ORF">SAMN05444355_1064</name>
</gene>
<dbReference type="Proteomes" id="UP000183658">
    <property type="component" value="Unassembled WGS sequence"/>
</dbReference>
<evidence type="ECO:0000256" key="1">
    <source>
        <dbReference type="SAM" id="Phobius"/>
    </source>
</evidence>
<keyword evidence="3" id="KW-1185">Reference proteome</keyword>
<dbReference type="OrthoDB" id="1367242at2"/>